<feature type="region of interest" description="Disordered" evidence="1">
    <location>
        <begin position="144"/>
        <end position="176"/>
    </location>
</feature>
<dbReference type="Proteomes" id="UP001059041">
    <property type="component" value="Linkage Group LG15"/>
</dbReference>
<gene>
    <name evidence="2" type="ORF">IRJ41_001516</name>
</gene>
<evidence type="ECO:0000313" key="2">
    <source>
        <dbReference type="EMBL" id="KAI7799378.1"/>
    </source>
</evidence>
<evidence type="ECO:0000256" key="1">
    <source>
        <dbReference type="SAM" id="MobiDB-lite"/>
    </source>
</evidence>
<evidence type="ECO:0000313" key="3">
    <source>
        <dbReference type="Proteomes" id="UP001059041"/>
    </source>
</evidence>
<dbReference type="AlphaFoldDB" id="A0A9W7TIF5"/>
<comment type="caution">
    <text evidence="2">The sequence shown here is derived from an EMBL/GenBank/DDBJ whole genome shotgun (WGS) entry which is preliminary data.</text>
</comment>
<sequence>MVNGTSICNKQVPGTTRLAYSHAGTGGWSLAACSIPKVFQGFPSVPVRWLHHMAQGPGPGLVHSLAGLAPRLHHICLPSLLFYHNKRKCRRTARPIIPCHQSSMPNMNSKQVIILLDPHTELTLSGGFCPHPVGFMMRARASMSPTGSSISMTPSHRTPNTLPRCVQQGRPDSVTPSDTRCEEDGACCSTLLHAFVQRCDVTAAFTVSHGHRSLLTEYMLLLDVKDANQQCCQSEVQSKKFIFSSQPFTFQTFLECVAKKFDLPTINVKVFDDSKTEVDEEAFEYLLTQPNLGVLKMIIPGTASLDGWDSDMSSILMLVHLLPPSSQGRKRPGKISARQACEIYQDQYQYPRALG</sequence>
<organism evidence="2 3">
    <name type="scientific">Triplophysa rosa</name>
    <name type="common">Cave loach</name>
    <dbReference type="NCBI Taxonomy" id="992332"/>
    <lineage>
        <taxon>Eukaryota</taxon>
        <taxon>Metazoa</taxon>
        <taxon>Chordata</taxon>
        <taxon>Craniata</taxon>
        <taxon>Vertebrata</taxon>
        <taxon>Euteleostomi</taxon>
        <taxon>Actinopterygii</taxon>
        <taxon>Neopterygii</taxon>
        <taxon>Teleostei</taxon>
        <taxon>Ostariophysi</taxon>
        <taxon>Cypriniformes</taxon>
        <taxon>Nemacheilidae</taxon>
        <taxon>Triplophysa</taxon>
    </lineage>
</organism>
<keyword evidence="3" id="KW-1185">Reference proteome</keyword>
<accession>A0A9W7TIF5</accession>
<feature type="compositionally biased region" description="Polar residues" evidence="1">
    <location>
        <begin position="144"/>
        <end position="161"/>
    </location>
</feature>
<protein>
    <submittedName>
        <fullName evidence="2">Uncharacterized protein</fullName>
    </submittedName>
</protein>
<dbReference type="EMBL" id="JAFHDT010000015">
    <property type="protein sequence ID" value="KAI7799378.1"/>
    <property type="molecule type" value="Genomic_DNA"/>
</dbReference>
<proteinExistence type="predicted"/>
<reference evidence="2" key="1">
    <citation type="submission" date="2021-02" db="EMBL/GenBank/DDBJ databases">
        <title>Comparative genomics reveals that relaxation of natural selection precedes convergent phenotypic evolution of cavefish.</title>
        <authorList>
            <person name="Peng Z."/>
        </authorList>
    </citation>
    <scope>NUCLEOTIDE SEQUENCE</scope>
    <source>
        <tissue evidence="2">Muscle</tissue>
    </source>
</reference>
<name>A0A9W7TIF5_TRIRA</name>